<keyword evidence="1" id="KW-0472">Membrane</keyword>
<keyword evidence="1" id="KW-0812">Transmembrane</keyword>
<protein>
    <submittedName>
        <fullName evidence="2">Uncharacterized protein</fullName>
    </submittedName>
</protein>
<comment type="caution">
    <text evidence="2">The sequence shown here is derived from an EMBL/GenBank/DDBJ whole genome shotgun (WGS) entry which is preliminary data.</text>
</comment>
<evidence type="ECO:0000313" key="2">
    <source>
        <dbReference type="EMBL" id="KAK7353095.1"/>
    </source>
</evidence>
<gene>
    <name evidence="2" type="ORF">VNO80_18531</name>
</gene>
<accession>A0AAN9MEC1</accession>
<keyword evidence="1" id="KW-1133">Transmembrane helix</keyword>
<organism evidence="2 3">
    <name type="scientific">Phaseolus coccineus</name>
    <name type="common">Scarlet runner bean</name>
    <name type="synonym">Phaseolus multiflorus</name>
    <dbReference type="NCBI Taxonomy" id="3886"/>
    <lineage>
        <taxon>Eukaryota</taxon>
        <taxon>Viridiplantae</taxon>
        <taxon>Streptophyta</taxon>
        <taxon>Embryophyta</taxon>
        <taxon>Tracheophyta</taxon>
        <taxon>Spermatophyta</taxon>
        <taxon>Magnoliopsida</taxon>
        <taxon>eudicotyledons</taxon>
        <taxon>Gunneridae</taxon>
        <taxon>Pentapetalae</taxon>
        <taxon>rosids</taxon>
        <taxon>fabids</taxon>
        <taxon>Fabales</taxon>
        <taxon>Fabaceae</taxon>
        <taxon>Papilionoideae</taxon>
        <taxon>50 kb inversion clade</taxon>
        <taxon>NPAAA clade</taxon>
        <taxon>indigoferoid/millettioid clade</taxon>
        <taxon>Phaseoleae</taxon>
        <taxon>Phaseolus</taxon>
    </lineage>
</organism>
<dbReference type="EMBL" id="JAYMYR010000007">
    <property type="protein sequence ID" value="KAK7353095.1"/>
    <property type="molecule type" value="Genomic_DNA"/>
</dbReference>
<keyword evidence="3" id="KW-1185">Reference proteome</keyword>
<feature type="transmembrane region" description="Helical" evidence="1">
    <location>
        <begin position="20"/>
        <end position="42"/>
    </location>
</feature>
<proteinExistence type="predicted"/>
<sequence>MRGICLSKLSLTKRHLMMPLQPNAMLCCLVTYLDVLTFLFVFDRCHVGEPAIARLRELSSESATVYSGYDVFKDGH</sequence>
<dbReference type="Proteomes" id="UP001374584">
    <property type="component" value="Unassembled WGS sequence"/>
</dbReference>
<dbReference type="AlphaFoldDB" id="A0AAN9MEC1"/>
<name>A0AAN9MEC1_PHACN</name>
<reference evidence="2 3" key="1">
    <citation type="submission" date="2024-01" db="EMBL/GenBank/DDBJ databases">
        <title>The genomes of 5 underutilized Papilionoideae crops provide insights into root nodulation and disease resistanc.</title>
        <authorList>
            <person name="Jiang F."/>
        </authorList>
    </citation>
    <scope>NUCLEOTIDE SEQUENCE [LARGE SCALE GENOMIC DNA]</scope>
    <source>
        <strain evidence="2">JINMINGXINNONG_FW02</strain>
        <tissue evidence="2">Leaves</tissue>
    </source>
</reference>
<evidence type="ECO:0000313" key="3">
    <source>
        <dbReference type="Proteomes" id="UP001374584"/>
    </source>
</evidence>
<evidence type="ECO:0000256" key="1">
    <source>
        <dbReference type="SAM" id="Phobius"/>
    </source>
</evidence>